<protein>
    <recommendedName>
        <fullName evidence="4">Large ribosomal subunit protein eL20</fullName>
    </recommendedName>
    <alternativeName>
        <fullName evidence="5">60S ribosomal protein L18a</fullName>
    </alternativeName>
</protein>
<proteinExistence type="inferred from homology"/>
<keyword evidence="9" id="KW-1185">Reference proteome</keyword>
<dbReference type="InterPro" id="IPR021138">
    <property type="entry name" value="Ribosomal_eL20_eukaryotes"/>
</dbReference>
<evidence type="ECO:0000256" key="4">
    <source>
        <dbReference type="ARBA" id="ARBA00035220"/>
    </source>
</evidence>
<keyword evidence="2" id="KW-0689">Ribosomal protein</keyword>
<dbReference type="GO" id="GO:0006412">
    <property type="term" value="P:translation"/>
    <property type="evidence" value="ECO:0007669"/>
    <property type="project" value="InterPro"/>
</dbReference>
<comment type="caution">
    <text evidence="8">The sequence shown here is derived from an EMBL/GenBank/DDBJ whole genome shotgun (WGS) entry which is preliminary data.</text>
</comment>
<reference evidence="8 9" key="1">
    <citation type="journal article" date="2019" name="PLoS ONE">
        <title>Genomic analyses reveal an absence of contemporary introgressive admixture between fin whales and blue whales, despite known hybrids.</title>
        <authorList>
            <person name="Westbury M.V."/>
            <person name="Petersen B."/>
            <person name="Lorenzen E.D."/>
        </authorList>
    </citation>
    <scope>NUCLEOTIDE SEQUENCE [LARGE SCALE GENOMIC DNA]</scope>
    <source>
        <strain evidence="8">FinWhale-01</strain>
    </source>
</reference>
<dbReference type="FunFam" id="3.10.20.10:FF:000001">
    <property type="entry name" value="60S ribosomal protein L18a"/>
    <property type="match status" value="1"/>
</dbReference>
<dbReference type="InterPro" id="IPR023573">
    <property type="entry name" value="Ribosomal_eL20_dom"/>
</dbReference>
<comment type="similarity">
    <text evidence="1">Belongs to the eukaryotic ribosomal protein eL20 family.</text>
</comment>
<dbReference type="EMBL" id="SGJD01003883">
    <property type="protein sequence ID" value="KAB0392386.1"/>
    <property type="molecule type" value="Genomic_DNA"/>
</dbReference>
<evidence type="ECO:0000256" key="1">
    <source>
        <dbReference type="ARBA" id="ARBA00009362"/>
    </source>
</evidence>
<evidence type="ECO:0000256" key="2">
    <source>
        <dbReference type="ARBA" id="ARBA00022980"/>
    </source>
</evidence>
<evidence type="ECO:0000313" key="9">
    <source>
        <dbReference type="Proteomes" id="UP000437017"/>
    </source>
</evidence>
<evidence type="ECO:0000256" key="6">
    <source>
        <dbReference type="ARBA" id="ARBA00046816"/>
    </source>
</evidence>
<comment type="subunit">
    <text evidence="6">Component of the large ribosomal subunit. Binds IPO9 with high affinity.</text>
</comment>
<dbReference type="Pfam" id="PF01775">
    <property type="entry name" value="Ribosomal_L18A"/>
    <property type="match status" value="1"/>
</dbReference>
<accession>A0A643BWL3</accession>
<organism evidence="8 9">
    <name type="scientific">Balaenoptera physalus</name>
    <name type="common">Fin whale</name>
    <name type="synonym">Balaena physalus</name>
    <dbReference type="NCBI Taxonomy" id="9770"/>
    <lineage>
        <taxon>Eukaryota</taxon>
        <taxon>Metazoa</taxon>
        <taxon>Chordata</taxon>
        <taxon>Craniata</taxon>
        <taxon>Vertebrata</taxon>
        <taxon>Euteleostomi</taxon>
        <taxon>Mammalia</taxon>
        <taxon>Eutheria</taxon>
        <taxon>Laurasiatheria</taxon>
        <taxon>Artiodactyla</taxon>
        <taxon>Whippomorpha</taxon>
        <taxon>Cetacea</taxon>
        <taxon>Mysticeti</taxon>
        <taxon>Balaenopteridae</taxon>
        <taxon>Balaenoptera</taxon>
    </lineage>
</organism>
<evidence type="ECO:0000256" key="5">
    <source>
        <dbReference type="ARBA" id="ARBA00035392"/>
    </source>
</evidence>
<dbReference type="GO" id="GO:1990904">
    <property type="term" value="C:ribonucleoprotein complex"/>
    <property type="evidence" value="ECO:0007669"/>
    <property type="project" value="UniProtKB-KW"/>
</dbReference>
<sequence length="177" mass="20214">MASTVVAVGLTIAAAGFAGHYALQATKHMEPQVKQVFQSLPKSAFSGGYYTFRAEKDEVFRGNYLLWAGVQEILLQVKNFSMWLHHNSDSGAHMYQVYRDLTITGTVTQCYHDTGAQHSTWAHSIQIMMVEEITASRCHLPIVKQFHNSKIKFLLLHWVLHYQLQSCFTIKRSNTFF</sequence>
<dbReference type="PANTHER" id="PTHR10052">
    <property type="entry name" value="60S RIBOSOMAL PROTEIN L18A"/>
    <property type="match status" value="1"/>
</dbReference>
<dbReference type="SUPFAM" id="SSF160374">
    <property type="entry name" value="RplX-like"/>
    <property type="match status" value="1"/>
</dbReference>
<dbReference type="AlphaFoldDB" id="A0A643BWL3"/>
<dbReference type="OrthoDB" id="240298at2759"/>
<evidence type="ECO:0000256" key="3">
    <source>
        <dbReference type="ARBA" id="ARBA00023274"/>
    </source>
</evidence>
<dbReference type="Proteomes" id="UP000437017">
    <property type="component" value="Unassembled WGS sequence"/>
</dbReference>
<evidence type="ECO:0000259" key="7">
    <source>
        <dbReference type="Pfam" id="PF01775"/>
    </source>
</evidence>
<evidence type="ECO:0000313" key="8">
    <source>
        <dbReference type="EMBL" id="KAB0392386.1"/>
    </source>
</evidence>
<dbReference type="Gene3D" id="3.10.20.10">
    <property type="match status" value="1"/>
</dbReference>
<gene>
    <name evidence="8" type="ORF">E2I00_016861</name>
</gene>
<feature type="domain" description="Large ribosomal subunit protein eL20" evidence="7">
    <location>
        <begin position="91"/>
        <end position="131"/>
    </location>
</feature>
<name>A0A643BWL3_BALPH</name>
<dbReference type="GO" id="GO:0005840">
    <property type="term" value="C:ribosome"/>
    <property type="evidence" value="ECO:0007669"/>
    <property type="project" value="UniProtKB-KW"/>
</dbReference>
<dbReference type="GO" id="GO:0003735">
    <property type="term" value="F:structural constituent of ribosome"/>
    <property type="evidence" value="ECO:0007669"/>
    <property type="project" value="InterPro"/>
</dbReference>
<keyword evidence="3" id="KW-0687">Ribonucleoprotein</keyword>